<feature type="chain" id="PRO_5012059656" evidence="1">
    <location>
        <begin position="21"/>
        <end position="615"/>
    </location>
</feature>
<dbReference type="InterPro" id="IPR015943">
    <property type="entry name" value="WD40/YVTN_repeat-like_dom_sf"/>
</dbReference>
<evidence type="ECO:0000256" key="1">
    <source>
        <dbReference type="SAM" id="SignalP"/>
    </source>
</evidence>
<gene>
    <name evidence="3" type="ORF">SAMN06265376_101154</name>
</gene>
<feature type="signal peptide" evidence="1">
    <location>
        <begin position="1"/>
        <end position="20"/>
    </location>
</feature>
<keyword evidence="4" id="KW-1185">Reference proteome</keyword>
<dbReference type="Gene3D" id="2.130.10.10">
    <property type="entry name" value="YVTN repeat-like/Quinoprotein amine dehydrogenase"/>
    <property type="match status" value="2"/>
</dbReference>
<accession>A0A238VPZ2</accession>
<keyword evidence="1" id="KW-0732">Signal</keyword>
<dbReference type="RefSeq" id="WP_089369525.1">
    <property type="nucleotide sequence ID" value="NZ_BMEP01000002.1"/>
</dbReference>
<protein>
    <submittedName>
        <fullName evidence="3">PQQ-like domain-containing protein</fullName>
    </submittedName>
</protein>
<organism evidence="3 4">
    <name type="scientific">Dokdonia pacifica</name>
    <dbReference type="NCBI Taxonomy" id="1627892"/>
    <lineage>
        <taxon>Bacteria</taxon>
        <taxon>Pseudomonadati</taxon>
        <taxon>Bacteroidota</taxon>
        <taxon>Flavobacteriia</taxon>
        <taxon>Flavobacteriales</taxon>
        <taxon>Flavobacteriaceae</taxon>
        <taxon>Dokdonia</taxon>
    </lineage>
</organism>
<proteinExistence type="predicted"/>
<dbReference type="InterPro" id="IPR002372">
    <property type="entry name" value="PQQ_rpt_dom"/>
</dbReference>
<dbReference type="InterPro" id="IPR011047">
    <property type="entry name" value="Quinoprotein_ADH-like_sf"/>
</dbReference>
<reference evidence="3 4" key="1">
    <citation type="submission" date="2017-06" db="EMBL/GenBank/DDBJ databases">
        <authorList>
            <person name="Kim H.J."/>
            <person name="Triplett B.A."/>
        </authorList>
    </citation>
    <scope>NUCLEOTIDE SEQUENCE [LARGE SCALE GENOMIC DNA]</scope>
    <source>
        <strain evidence="3 4">DSM 25597</strain>
    </source>
</reference>
<dbReference type="Proteomes" id="UP000198379">
    <property type="component" value="Unassembled WGS sequence"/>
</dbReference>
<dbReference type="Pfam" id="PF13360">
    <property type="entry name" value="PQQ_2"/>
    <property type="match status" value="1"/>
</dbReference>
<dbReference type="PANTHER" id="PTHR34512">
    <property type="entry name" value="CELL SURFACE PROTEIN"/>
    <property type="match status" value="1"/>
</dbReference>
<dbReference type="SUPFAM" id="SSF50998">
    <property type="entry name" value="Quinoprotein alcohol dehydrogenase-like"/>
    <property type="match status" value="1"/>
</dbReference>
<dbReference type="PANTHER" id="PTHR34512:SF30">
    <property type="entry name" value="OUTER MEMBRANE PROTEIN ASSEMBLY FACTOR BAMB"/>
    <property type="match status" value="1"/>
</dbReference>
<feature type="domain" description="Pyrrolo-quinoline quinone repeat" evidence="2">
    <location>
        <begin position="293"/>
        <end position="429"/>
    </location>
</feature>
<evidence type="ECO:0000313" key="4">
    <source>
        <dbReference type="Proteomes" id="UP000198379"/>
    </source>
</evidence>
<dbReference type="AlphaFoldDB" id="A0A238VPZ2"/>
<evidence type="ECO:0000313" key="3">
    <source>
        <dbReference type="EMBL" id="SNR36214.1"/>
    </source>
</evidence>
<evidence type="ECO:0000259" key="2">
    <source>
        <dbReference type="Pfam" id="PF13360"/>
    </source>
</evidence>
<name>A0A238VPZ2_9FLAO</name>
<dbReference type="EMBL" id="FZNY01000001">
    <property type="protein sequence ID" value="SNR36214.1"/>
    <property type="molecule type" value="Genomic_DNA"/>
</dbReference>
<sequence>MRTVHFFVITLLLVTTNVLAQRAEEPDITYNIDGKINEMILTEVGTLIVASNDGLVGIKPESKEVVFNFKEYGRIKPEEVYVKPQTPYLVVDQSGFAAISTKKTVIDYLSGQTLFSSEKNGWKQVNICEIMMPQNKLVVQGQRKAKEKYANAIAIYDLNTGNQETFLKLKYSEYFQGKPLLLDDGIVMSSSKGTFKVDLNNGQELWRNDLKNVTAMITNDDQSEIYTVQATANGQNSKISKIGANGNVQWAKPHKVKGGVSQLSLTPKGLAIVSDVDNSGKKGLMKLAAGRSESKIAFLDQNSGADLWDKAPKTKGYVQHFYVMDDGILFGVYEGGINKISFDGKTLFKKPLKTGENIITMAETDQGLIYITSSDCNIVNLETGEQAWKKPLKYKRADAVAVTLDQSNNRYLLSTDEKLYAINTQTGEASMLTENKFEGKEEPSDIEVRSNGILRTSDQNMTMLDWEGKEVWHEYKRAPGKSAFGAILAGAMAVASAAAASASYLEANSRRDVLGNLTQTGEAYADLGDGLLMATGASVAEMLKKFKATAATKDAQFVLTKLDEGVGLVKLNKDTGAVEKEIVLRDKKPEYIVDDHYGVLYYKANNNTVYMYNLK</sequence>
<dbReference type="OrthoDB" id="725093at2"/>